<organism evidence="2 3">
    <name type="scientific">Trifolium medium</name>
    <dbReference type="NCBI Taxonomy" id="97028"/>
    <lineage>
        <taxon>Eukaryota</taxon>
        <taxon>Viridiplantae</taxon>
        <taxon>Streptophyta</taxon>
        <taxon>Embryophyta</taxon>
        <taxon>Tracheophyta</taxon>
        <taxon>Spermatophyta</taxon>
        <taxon>Magnoliopsida</taxon>
        <taxon>eudicotyledons</taxon>
        <taxon>Gunneridae</taxon>
        <taxon>Pentapetalae</taxon>
        <taxon>rosids</taxon>
        <taxon>fabids</taxon>
        <taxon>Fabales</taxon>
        <taxon>Fabaceae</taxon>
        <taxon>Papilionoideae</taxon>
        <taxon>50 kb inversion clade</taxon>
        <taxon>NPAAA clade</taxon>
        <taxon>Hologalegina</taxon>
        <taxon>IRL clade</taxon>
        <taxon>Trifolieae</taxon>
        <taxon>Trifolium</taxon>
    </lineage>
</organism>
<keyword evidence="3" id="KW-1185">Reference proteome</keyword>
<dbReference type="Proteomes" id="UP000265520">
    <property type="component" value="Unassembled WGS sequence"/>
</dbReference>
<comment type="caution">
    <text evidence="2">The sequence shown here is derived from an EMBL/GenBank/DDBJ whole genome shotgun (WGS) entry which is preliminary data.</text>
</comment>
<feature type="non-terminal residue" evidence="2">
    <location>
        <position position="1"/>
    </location>
</feature>
<evidence type="ECO:0000313" key="3">
    <source>
        <dbReference type="Proteomes" id="UP000265520"/>
    </source>
</evidence>
<dbReference type="AlphaFoldDB" id="A0A392ML28"/>
<evidence type="ECO:0000313" key="2">
    <source>
        <dbReference type="EMBL" id="MCH88216.1"/>
    </source>
</evidence>
<gene>
    <name evidence="2" type="ORF">A2U01_0009099</name>
</gene>
<dbReference type="EMBL" id="LXQA010013738">
    <property type="protein sequence ID" value="MCH88216.1"/>
    <property type="molecule type" value="Genomic_DNA"/>
</dbReference>
<reference evidence="2 3" key="1">
    <citation type="journal article" date="2018" name="Front. Plant Sci.">
        <title>Red Clover (Trifolium pratense) and Zigzag Clover (T. medium) - A Picture of Genomic Similarities and Differences.</title>
        <authorList>
            <person name="Dluhosova J."/>
            <person name="Istvanek J."/>
            <person name="Nedelnik J."/>
            <person name="Repkova J."/>
        </authorList>
    </citation>
    <scope>NUCLEOTIDE SEQUENCE [LARGE SCALE GENOMIC DNA]</scope>
    <source>
        <strain evidence="3">cv. 10/8</strain>
        <tissue evidence="2">Leaf</tissue>
    </source>
</reference>
<sequence>AMQAQTFKKNGCNKGKNHDKLKIFSQKHSKFDAKYESSKKGGGTSNEKKKDKSHRDNCEKWDHYASDCWYKKGKENATDSDDEAKLVQEESDNGAVTFMAAVSEDKIAKGEFEKT</sequence>
<accession>A0A392ML28</accession>
<feature type="region of interest" description="Disordered" evidence="1">
    <location>
        <begin position="31"/>
        <end position="57"/>
    </location>
</feature>
<feature type="compositionally biased region" description="Basic and acidic residues" evidence="1">
    <location>
        <begin position="46"/>
        <end position="57"/>
    </location>
</feature>
<proteinExistence type="predicted"/>
<name>A0A392ML28_9FABA</name>
<protein>
    <submittedName>
        <fullName evidence="2">Uncharacterized protein</fullName>
    </submittedName>
</protein>
<evidence type="ECO:0000256" key="1">
    <source>
        <dbReference type="SAM" id="MobiDB-lite"/>
    </source>
</evidence>